<keyword evidence="3" id="KW-1185">Reference proteome</keyword>
<evidence type="ECO:0000313" key="2">
    <source>
        <dbReference type="EMBL" id="KAF6749839.1"/>
    </source>
</evidence>
<name>A0A8H6M1I2_9AGAR</name>
<proteinExistence type="predicted"/>
<sequence>MSSRVLETPQDTVRPQNPVGLHFSKQEKRPRPIRKEEMDERTRRQITELICKEINRNRAKAAKRLRAQVDKAKQDDPLLYRWLSTVPPNAREGLECVAPEHTQCKTSLARVAQDMAEAGTHYGYYGAPAVPYGSIRKSYPYVCEVDDRLRERYTNDKRKGDESDHCVGVWMVDAHPTTYISDGEVTTEDATGDARFQTSQSKIRPPRIDPDRKKQFGPWIVNPYDRHDDELRNTMDYVRPQDSGPRGTFGQYCAENDRLCGATEWYRQMSKVEKLEFIESDMRMRNDVRLWNGSDREPRRRSSLSESIYALLSDGAATESGVDSDLD</sequence>
<reference evidence="2 3" key="1">
    <citation type="submission" date="2020-07" db="EMBL/GenBank/DDBJ databases">
        <title>Comparative genomics of pyrophilous fungi reveals a link between fire events and developmental genes.</title>
        <authorList>
            <consortium name="DOE Joint Genome Institute"/>
            <person name="Steindorff A.S."/>
            <person name="Carver A."/>
            <person name="Calhoun S."/>
            <person name="Stillman K."/>
            <person name="Liu H."/>
            <person name="Lipzen A."/>
            <person name="Pangilinan J."/>
            <person name="Labutti K."/>
            <person name="Bruns T.D."/>
            <person name="Grigoriev I.V."/>
        </authorList>
    </citation>
    <scope>NUCLEOTIDE SEQUENCE [LARGE SCALE GENOMIC DNA]</scope>
    <source>
        <strain evidence="2 3">CBS 144469</strain>
    </source>
</reference>
<protein>
    <submittedName>
        <fullName evidence="2">Uncharacterized protein</fullName>
    </submittedName>
</protein>
<dbReference type="EMBL" id="JACGCI010000060">
    <property type="protein sequence ID" value="KAF6749839.1"/>
    <property type="molecule type" value="Genomic_DNA"/>
</dbReference>
<dbReference type="Proteomes" id="UP000521943">
    <property type="component" value="Unassembled WGS sequence"/>
</dbReference>
<feature type="compositionally biased region" description="Polar residues" evidence="1">
    <location>
        <begin position="1"/>
        <end position="15"/>
    </location>
</feature>
<dbReference type="AlphaFoldDB" id="A0A8H6M1I2"/>
<feature type="compositionally biased region" description="Basic and acidic residues" evidence="1">
    <location>
        <begin position="24"/>
        <end position="42"/>
    </location>
</feature>
<gene>
    <name evidence="2" type="ORF">DFP72DRAFT_532109</name>
</gene>
<comment type="caution">
    <text evidence="2">The sequence shown here is derived from an EMBL/GenBank/DDBJ whole genome shotgun (WGS) entry which is preliminary data.</text>
</comment>
<feature type="region of interest" description="Disordered" evidence="1">
    <location>
        <begin position="1"/>
        <end position="42"/>
    </location>
</feature>
<evidence type="ECO:0000313" key="3">
    <source>
        <dbReference type="Proteomes" id="UP000521943"/>
    </source>
</evidence>
<accession>A0A8H6M1I2</accession>
<feature type="region of interest" description="Disordered" evidence="1">
    <location>
        <begin position="187"/>
        <end position="215"/>
    </location>
</feature>
<evidence type="ECO:0000256" key="1">
    <source>
        <dbReference type="SAM" id="MobiDB-lite"/>
    </source>
</evidence>
<organism evidence="2 3">
    <name type="scientific">Ephemerocybe angulata</name>
    <dbReference type="NCBI Taxonomy" id="980116"/>
    <lineage>
        <taxon>Eukaryota</taxon>
        <taxon>Fungi</taxon>
        <taxon>Dikarya</taxon>
        <taxon>Basidiomycota</taxon>
        <taxon>Agaricomycotina</taxon>
        <taxon>Agaricomycetes</taxon>
        <taxon>Agaricomycetidae</taxon>
        <taxon>Agaricales</taxon>
        <taxon>Agaricineae</taxon>
        <taxon>Psathyrellaceae</taxon>
        <taxon>Ephemerocybe</taxon>
    </lineage>
</organism>